<protein>
    <submittedName>
        <fullName evidence="2">Uncharacterized protein</fullName>
    </submittedName>
</protein>
<feature type="region of interest" description="Disordered" evidence="1">
    <location>
        <begin position="1"/>
        <end position="61"/>
    </location>
</feature>
<sequence>MRTTLPPPPPGALDLDRDWGPLSGSGARGTAPQAEREHWGSGGMDAAAAPSPVGMDRTARR</sequence>
<dbReference type="EMBL" id="GBRH01239199">
    <property type="protein sequence ID" value="JAD58696.1"/>
    <property type="molecule type" value="Transcribed_RNA"/>
</dbReference>
<name>A0A0A9B5S1_ARUDO</name>
<organism evidence="2">
    <name type="scientific">Arundo donax</name>
    <name type="common">Giant reed</name>
    <name type="synonym">Donax arundinaceus</name>
    <dbReference type="NCBI Taxonomy" id="35708"/>
    <lineage>
        <taxon>Eukaryota</taxon>
        <taxon>Viridiplantae</taxon>
        <taxon>Streptophyta</taxon>
        <taxon>Embryophyta</taxon>
        <taxon>Tracheophyta</taxon>
        <taxon>Spermatophyta</taxon>
        <taxon>Magnoliopsida</taxon>
        <taxon>Liliopsida</taxon>
        <taxon>Poales</taxon>
        <taxon>Poaceae</taxon>
        <taxon>PACMAD clade</taxon>
        <taxon>Arundinoideae</taxon>
        <taxon>Arundineae</taxon>
        <taxon>Arundo</taxon>
    </lineage>
</organism>
<reference evidence="2" key="2">
    <citation type="journal article" date="2015" name="Data Brief">
        <title>Shoot transcriptome of the giant reed, Arundo donax.</title>
        <authorList>
            <person name="Barrero R.A."/>
            <person name="Guerrero F.D."/>
            <person name="Moolhuijzen P."/>
            <person name="Goolsby J.A."/>
            <person name="Tidwell J."/>
            <person name="Bellgard S.E."/>
            <person name="Bellgard M.I."/>
        </authorList>
    </citation>
    <scope>NUCLEOTIDE SEQUENCE</scope>
    <source>
        <tissue evidence="2">Shoot tissue taken approximately 20 cm above the soil surface</tissue>
    </source>
</reference>
<proteinExistence type="predicted"/>
<evidence type="ECO:0000313" key="2">
    <source>
        <dbReference type="EMBL" id="JAD58696.1"/>
    </source>
</evidence>
<feature type="compositionally biased region" description="Pro residues" evidence="1">
    <location>
        <begin position="1"/>
        <end position="11"/>
    </location>
</feature>
<dbReference type="AlphaFoldDB" id="A0A0A9B5S1"/>
<evidence type="ECO:0000256" key="1">
    <source>
        <dbReference type="SAM" id="MobiDB-lite"/>
    </source>
</evidence>
<reference evidence="2" key="1">
    <citation type="submission" date="2014-09" db="EMBL/GenBank/DDBJ databases">
        <authorList>
            <person name="Magalhaes I.L.F."/>
            <person name="Oliveira U."/>
            <person name="Santos F.R."/>
            <person name="Vidigal T.H.D.A."/>
            <person name="Brescovit A.D."/>
            <person name="Santos A.J."/>
        </authorList>
    </citation>
    <scope>NUCLEOTIDE SEQUENCE</scope>
    <source>
        <tissue evidence="2">Shoot tissue taken approximately 20 cm above the soil surface</tissue>
    </source>
</reference>
<accession>A0A0A9B5S1</accession>